<dbReference type="PANTHER" id="PTHR43847:SF1">
    <property type="entry name" value="BLL3993 PROTEIN"/>
    <property type="match status" value="1"/>
</dbReference>
<proteinExistence type="predicted"/>
<dbReference type="EMBL" id="JBHSHB010000003">
    <property type="protein sequence ID" value="MFC4688834.1"/>
    <property type="molecule type" value="Genomic_DNA"/>
</dbReference>
<evidence type="ECO:0000256" key="2">
    <source>
        <dbReference type="ARBA" id="ARBA00022692"/>
    </source>
</evidence>
<reference evidence="7" key="1">
    <citation type="journal article" date="2019" name="Int. J. Syst. Evol. Microbiol.">
        <title>The Global Catalogue of Microorganisms (GCM) 10K type strain sequencing project: providing services to taxonomists for standard genome sequencing and annotation.</title>
        <authorList>
            <consortium name="The Broad Institute Genomics Platform"/>
            <consortium name="The Broad Institute Genome Sequencing Center for Infectious Disease"/>
            <person name="Wu L."/>
            <person name="Ma J."/>
        </authorList>
    </citation>
    <scope>NUCLEOTIDE SEQUENCE [LARGE SCALE GENOMIC DNA]</scope>
    <source>
        <strain evidence="7">CGMCC 4.7427</strain>
    </source>
</reference>
<dbReference type="PANTHER" id="PTHR43847">
    <property type="entry name" value="BLL3993 PROTEIN"/>
    <property type="match status" value="1"/>
</dbReference>
<organism evidence="6 7">
    <name type="scientific">Dokdonia genika</name>
    <dbReference type="NCBI Taxonomy" id="308113"/>
    <lineage>
        <taxon>Bacteria</taxon>
        <taxon>Pseudomonadati</taxon>
        <taxon>Bacteroidota</taxon>
        <taxon>Flavobacteriia</taxon>
        <taxon>Flavobacteriales</taxon>
        <taxon>Flavobacteriaceae</taxon>
        <taxon>Dokdonia</taxon>
    </lineage>
</organism>
<accession>A0ABV9L4H6</accession>
<dbReference type="InterPro" id="IPR052527">
    <property type="entry name" value="Metal_cation-efflux_comp"/>
</dbReference>
<dbReference type="RefSeq" id="WP_375252367.1">
    <property type="nucleotide sequence ID" value="NZ_JBHSHB010000003.1"/>
</dbReference>
<evidence type="ECO:0000256" key="5">
    <source>
        <dbReference type="SAM" id="Phobius"/>
    </source>
</evidence>
<dbReference type="Proteomes" id="UP001595878">
    <property type="component" value="Unassembled WGS sequence"/>
</dbReference>
<feature type="transmembrane region" description="Helical" evidence="5">
    <location>
        <begin position="6"/>
        <end position="21"/>
    </location>
</feature>
<keyword evidence="4 5" id="KW-0472">Membrane</keyword>
<evidence type="ECO:0000313" key="7">
    <source>
        <dbReference type="Proteomes" id="UP001595878"/>
    </source>
</evidence>
<comment type="subcellular location">
    <subcellularLocation>
        <location evidence="1">Endomembrane system</location>
        <topology evidence="1">Multi-pass membrane protein</topology>
    </subcellularLocation>
</comment>
<evidence type="ECO:0000256" key="3">
    <source>
        <dbReference type="ARBA" id="ARBA00022989"/>
    </source>
</evidence>
<dbReference type="Gene3D" id="1.20.120.1630">
    <property type="match status" value="1"/>
</dbReference>
<keyword evidence="2 5" id="KW-0812">Transmembrane</keyword>
<evidence type="ECO:0000256" key="1">
    <source>
        <dbReference type="ARBA" id="ARBA00004127"/>
    </source>
</evidence>
<keyword evidence="6" id="KW-0489">Methyltransferase</keyword>
<gene>
    <name evidence="6" type="ORF">ACFO5T_00195</name>
</gene>
<evidence type="ECO:0000313" key="6">
    <source>
        <dbReference type="EMBL" id="MFC4688834.1"/>
    </source>
</evidence>
<dbReference type="InterPro" id="IPR007318">
    <property type="entry name" value="Phopholipid_MeTrfase"/>
</dbReference>
<dbReference type="EC" id="2.1.1.100" evidence="6"/>
<dbReference type="EC" id="2.1.1.334" evidence="6"/>
<sequence>MSRSSLILVIAQGLLIGALLYNSDSFSMEYIPLLFKVCGFVIALWGVLAMRIGNFNVQPEVKSEALVTRGPYQILRNPMYTGILLFFIPAAFIPLSIINSILYIALFVVLVLKIYREEQLLSSHFGTTYAAYKKTTYRLIPLLF</sequence>
<name>A0ABV9L4H6_9FLAO</name>
<keyword evidence="7" id="KW-1185">Reference proteome</keyword>
<evidence type="ECO:0000256" key="4">
    <source>
        <dbReference type="ARBA" id="ARBA00023136"/>
    </source>
</evidence>
<comment type="caution">
    <text evidence="6">The sequence shown here is derived from an EMBL/GenBank/DDBJ whole genome shotgun (WGS) entry which is preliminary data.</text>
</comment>
<feature type="transmembrane region" description="Helical" evidence="5">
    <location>
        <begin position="83"/>
        <end position="112"/>
    </location>
</feature>
<dbReference type="GO" id="GO:0004671">
    <property type="term" value="F:protein C-terminal S-isoprenylcysteine carboxyl O-methyltransferase activity"/>
    <property type="evidence" value="ECO:0007669"/>
    <property type="project" value="UniProtKB-EC"/>
</dbReference>
<keyword evidence="6" id="KW-0808">Transferase</keyword>
<feature type="transmembrane region" description="Helical" evidence="5">
    <location>
        <begin position="33"/>
        <end position="53"/>
    </location>
</feature>
<protein>
    <submittedName>
        <fullName evidence="6">Methyltransferase family protein</fullName>
        <ecNumber evidence="6">2.1.1.100</ecNumber>
        <ecNumber evidence="6">2.1.1.334</ecNumber>
    </submittedName>
</protein>
<dbReference type="GO" id="GO:0032259">
    <property type="term" value="P:methylation"/>
    <property type="evidence" value="ECO:0007669"/>
    <property type="project" value="UniProtKB-KW"/>
</dbReference>
<dbReference type="Pfam" id="PF04191">
    <property type="entry name" value="PEMT"/>
    <property type="match status" value="1"/>
</dbReference>
<keyword evidence="3 5" id="KW-1133">Transmembrane helix</keyword>